<dbReference type="AlphaFoldDB" id="A0AAV3PY23"/>
<protein>
    <submittedName>
        <fullName evidence="1">Uncharacterized protein</fullName>
    </submittedName>
</protein>
<proteinExistence type="predicted"/>
<gene>
    <name evidence="1" type="ORF">LIER_38335</name>
</gene>
<evidence type="ECO:0000313" key="2">
    <source>
        <dbReference type="Proteomes" id="UP001454036"/>
    </source>
</evidence>
<reference evidence="1 2" key="1">
    <citation type="submission" date="2024-01" db="EMBL/GenBank/DDBJ databases">
        <title>The complete chloroplast genome sequence of Lithospermum erythrorhizon: insights into the phylogenetic relationship among Boraginaceae species and the maternal lineages of purple gromwells.</title>
        <authorList>
            <person name="Okada T."/>
            <person name="Watanabe K."/>
        </authorList>
    </citation>
    <scope>NUCLEOTIDE SEQUENCE [LARGE SCALE GENOMIC DNA]</scope>
</reference>
<accession>A0AAV3PY23</accession>
<comment type="caution">
    <text evidence="1">The sequence shown here is derived from an EMBL/GenBank/DDBJ whole genome shotgun (WGS) entry which is preliminary data.</text>
</comment>
<dbReference type="Proteomes" id="UP001454036">
    <property type="component" value="Unassembled WGS sequence"/>
</dbReference>
<sequence length="84" mass="9461">MPAASAFENFKASAEYIELLKGDTAVMLRDFCQNVSSDLPSISSHFRKYVSRLGEDYAVDLFEDLPEEIDEDSDSEDGDEDFLL</sequence>
<name>A0AAV3PY23_LITER</name>
<keyword evidence="2" id="KW-1185">Reference proteome</keyword>
<evidence type="ECO:0000313" key="1">
    <source>
        <dbReference type="EMBL" id="GAA0156739.1"/>
    </source>
</evidence>
<dbReference type="EMBL" id="BAABME010019300">
    <property type="protein sequence ID" value="GAA0156739.1"/>
    <property type="molecule type" value="Genomic_DNA"/>
</dbReference>
<organism evidence="1 2">
    <name type="scientific">Lithospermum erythrorhizon</name>
    <name type="common">Purple gromwell</name>
    <name type="synonym">Lithospermum officinale var. erythrorhizon</name>
    <dbReference type="NCBI Taxonomy" id="34254"/>
    <lineage>
        <taxon>Eukaryota</taxon>
        <taxon>Viridiplantae</taxon>
        <taxon>Streptophyta</taxon>
        <taxon>Embryophyta</taxon>
        <taxon>Tracheophyta</taxon>
        <taxon>Spermatophyta</taxon>
        <taxon>Magnoliopsida</taxon>
        <taxon>eudicotyledons</taxon>
        <taxon>Gunneridae</taxon>
        <taxon>Pentapetalae</taxon>
        <taxon>asterids</taxon>
        <taxon>lamiids</taxon>
        <taxon>Boraginales</taxon>
        <taxon>Boraginaceae</taxon>
        <taxon>Boraginoideae</taxon>
        <taxon>Lithospermeae</taxon>
        <taxon>Lithospermum</taxon>
    </lineage>
</organism>